<comment type="caution">
    <text evidence="2">The sequence shown here is derived from an EMBL/GenBank/DDBJ whole genome shotgun (WGS) entry which is preliminary data.</text>
</comment>
<sequence>MIRWVTKRTRLVLQFHVGLADDGKDVMATKSFQNIQGEASDSSLTAVATALISLQQYQIDSISRQNTYSID</sequence>
<keyword evidence="3" id="KW-1185">Reference proteome</keyword>
<dbReference type="EMBL" id="JAMQJY010000006">
    <property type="protein sequence ID" value="MCM2677773.1"/>
    <property type="molecule type" value="Genomic_DNA"/>
</dbReference>
<proteinExistence type="predicted"/>
<gene>
    <name evidence="2" type="ORF">NDM98_21705</name>
</gene>
<accession>A0ABT0XQX6</accession>
<name>A0ABT0XQX6_9BACI</name>
<reference evidence="2" key="1">
    <citation type="submission" date="2022-06" db="EMBL/GenBank/DDBJ databases">
        <title>Alkalicoccobacillus porphyridii sp. nov., isolated from a marine red alga, Porphyridium purpureum and reclassification of Shouchella plakortidis and Shouchella gibsonii as Alkalicoccobacillus plakortidis comb. nov. and Alkalicoccobacillus gibsonii comb. nov.</title>
        <authorList>
            <person name="Kim K.H."/>
            <person name="Lee J.K."/>
            <person name="Han D.M."/>
            <person name="Baek J.H."/>
            <person name="Jeon C.O."/>
        </authorList>
    </citation>
    <scope>NUCLEOTIDE SEQUENCE</scope>
    <source>
        <strain evidence="2">DSM 19153</strain>
    </source>
</reference>
<protein>
    <submittedName>
        <fullName evidence="2">DUF1659 domain-containing protein</fullName>
    </submittedName>
</protein>
<dbReference type="Proteomes" id="UP001203665">
    <property type="component" value="Unassembled WGS sequence"/>
</dbReference>
<dbReference type="Pfam" id="PF07872">
    <property type="entry name" value="DUF1659"/>
    <property type="match status" value="1"/>
</dbReference>
<dbReference type="RefSeq" id="WP_251611573.1">
    <property type="nucleotide sequence ID" value="NZ_JAMQJY010000006.1"/>
</dbReference>
<evidence type="ECO:0000313" key="2">
    <source>
        <dbReference type="EMBL" id="MCM2677773.1"/>
    </source>
</evidence>
<organism evidence="2 3">
    <name type="scientific">Alkalicoccobacillus plakortidis</name>
    <dbReference type="NCBI Taxonomy" id="444060"/>
    <lineage>
        <taxon>Bacteria</taxon>
        <taxon>Bacillati</taxon>
        <taxon>Bacillota</taxon>
        <taxon>Bacilli</taxon>
        <taxon>Bacillales</taxon>
        <taxon>Bacillaceae</taxon>
        <taxon>Alkalicoccobacillus</taxon>
    </lineage>
</organism>
<evidence type="ECO:0000259" key="1">
    <source>
        <dbReference type="Pfam" id="PF07872"/>
    </source>
</evidence>
<dbReference type="InterPro" id="IPR012454">
    <property type="entry name" value="DUF1659"/>
</dbReference>
<feature type="domain" description="DUF1659" evidence="1">
    <location>
        <begin position="6"/>
        <end position="70"/>
    </location>
</feature>
<evidence type="ECO:0000313" key="3">
    <source>
        <dbReference type="Proteomes" id="UP001203665"/>
    </source>
</evidence>